<dbReference type="GO" id="GO:0006260">
    <property type="term" value="P:DNA replication"/>
    <property type="evidence" value="ECO:0007669"/>
    <property type="project" value="InterPro"/>
</dbReference>
<dbReference type="STRING" id="1443941.A9J31_02780"/>
<reference evidence="2" key="1">
    <citation type="submission" date="2016-06" db="EMBL/GenBank/DDBJ databases">
        <authorList>
            <person name="Radolfova-Krizova L."/>
            <person name="Nemec A."/>
        </authorList>
    </citation>
    <scope>NUCLEOTIDE SEQUENCE [LARGE SCALE GENOMIC DNA]</scope>
    <source>
        <strain evidence="2">ANC 4275</strain>
    </source>
</reference>
<accession>A0A1A7REW6</accession>
<dbReference type="Proteomes" id="UP000185753">
    <property type="component" value="Unassembled WGS sequence"/>
</dbReference>
<keyword evidence="2" id="KW-1185">Reference proteome</keyword>
<evidence type="ECO:0000313" key="2">
    <source>
        <dbReference type="Proteomes" id="UP000185753"/>
    </source>
</evidence>
<dbReference type="RefSeq" id="WP_067763155.1">
    <property type="nucleotide sequence ID" value="NZ_LZDS01000012.1"/>
</dbReference>
<dbReference type="InterPro" id="IPR007459">
    <property type="entry name" value="DNA_pol3_chi"/>
</dbReference>
<comment type="caution">
    <text evidence="1">The sequence shown here is derived from an EMBL/GenBank/DDBJ whole genome shotgun (WGS) entry which is preliminary data.</text>
</comment>
<dbReference type="PANTHER" id="PTHR38767:SF1">
    <property type="entry name" value="DNA POLYMERASE III SUBUNIT CHI"/>
    <property type="match status" value="1"/>
</dbReference>
<dbReference type="InterPro" id="IPR036768">
    <property type="entry name" value="PolIII_chi_sf"/>
</dbReference>
<proteinExistence type="predicted"/>
<evidence type="ECO:0000313" key="1">
    <source>
        <dbReference type="EMBL" id="OBX29222.1"/>
    </source>
</evidence>
<dbReference type="EMBL" id="LZDS01000012">
    <property type="protein sequence ID" value="OBX29222.1"/>
    <property type="molecule type" value="Genomic_DNA"/>
</dbReference>
<dbReference type="GO" id="GO:0032298">
    <property type="term" value="P:positive regulation of DNA-templated DNA replication initiation"/>
    <property type="evidence" value="ECO:0007669"/>
    <property type="project" value="TreeGrafter"/>
</dbReference>
<dbReference type="Gene3D" id="3.40.50.10110">
    <property type="entry name" value="DNA polymerase III subunit chi"/>
    <property type="match status" value="1"/>
</dbReference>
<name>A0A1A7REW6_9GAMM</name>
<dbReference type="SUPFAM" id="SSF102400">
    <property type="entry name" value="DNA polymerase III chi subunit"/>
    <property type="match status" value="1"/>
</dbReference>
<sequence>MAKVSFYLFEKSPERQVESTCRLCRKILRQPERIWLYCADADLQQQLDERLWSFDPTGFIPHGIDQVDATVCISAQLPEQSDWIVFNFNDQALEQFASFSHIIEIIENNEAAKIIGREKYKHYRKLGVQPNTHKL</sequence>
<dbReference type="GO" id="GO:0003887">
    <property type="term" value="F:DNA-directed DNA polymerase activity"/>
    <property type="evidence" value="ECO:0007669"/>
    <property type="project" value="InterPro"/>
</dbReference>
<dbReference type="AlphaFoldDB" id="A0A1A7REW6"/>
<dbReference type="PANTHER" id="PTHR38767">
    <property type="entry name" value="DNA POLYMERASE III SUBUNIT CHI"/>
    <property type="match status" value="1"/>
</dbReference>
<gene>
    <name evidence="1" type="ORF">A9J31_02780</name>
</gene>
<dbReference type="Pfam" id="PF04364">
    <property type="entry name" value="DNA_pol3_chi"/>
    <property type="match status" value="1"/>
</dbReference>
<dbReference type="OrthoDB" id="5297568at2"/>
<organism evidence="1 2">
    <name type="scientific">Acinetobacter gandensis</name>
    <dbReference type="NCBI Taxonomy" id="1443941"/>
    <lineage>
        <taxon>Bacteria</taxon>
        <taxon>Pseudomonadati</taxon>
        <taxon>Pseudomonadota</taxon>
        <taxon>Gammaproteobacteria</taxon>
        <taxon>Moraxellales</taxon>
        <taxon>Moraxellaceae</taxon>
        <taxon>Acinetobacter</taxon>
    </lineage>
</organism>
<protein>
    <submittedName>
        <fullName evidence="1">DNA polymerase III subunit chi</fullName>
    </submittedName>
</protein>
<dbReference type="GO" id="GO:0003677">
    <property type="term" value="F:DNA binding"/>
    <property type="evidence" value="ECO:0007669"/>
    <property type="project" value="InterPro"/>
</dbReference>